<dbReference type="GO" id="GO:0008270">
    <property type="term" value="F:zinc ion binding"/>
    <property type="evidence" value="ECO:0007669"/>
    <property type="project" value="InterPro"/>
</dbReference>
<reference evidence="2" key="3">
    <citation type="submission" date="2020-12" db="UniProtKB">
        <authorList>
            <consortium name="EnsemblPlants"/>
        </authorList>
    </citation>
    <scope>IDENTIFICATION</scope>
</reference>
<evidence type="ECO:0000313" key="1">
    <source>
        <dbReference type="EMBL" id="PNR35977.1"/>
    </source>
</evidence>
<dbReference type="Gramene" id="Pp3c17_8870V3.1">
    <property type="protein sequence ID" value="Pp3c17_8870V3.1"/>
    <property type="gene ID" value="Pp3c17_8870"/>
</dbReference>
<dbReference type="EMBL" id="ABEU02000017">
    <property type="protein sequence ID" value="PNR35977.1"/>
    <property type="molecule type" value="Genomic_DNA"/>
</dbReference>
<organism evidence="1">
    <name type="scientific">Physcomitrium patens</name>
    <name type="common">Spreading-leaved earth moss</name>
    <name type="synonym">Physcomitrella patens</name>
    <dbReference type="NCBI Taxonomy" id="3218"/>
    <lineage>
        <taxon>Eukaryota</taxon>
        <taxon>Viridiplantae</taxon>
        <taxon>Streptophyta</taxon>
        <taxon>Embryophyta</taxon>
        <taxon>Bryophyta</taxon>
        <taxon>Bryophytina</taxon>
        <taxon>Bryopsida</taxon>
        <taxon>Funariidae</taxon>
        <taxon>Funariales</taxon>
        <taxon>Funariaceae</taxon>
        <taxon>Physcomitrium</taxon>
    </lineage>
</organism>
<name>A0A2K1J372_PHYPA</name>
<dbReference type="EnsemblPlants" id="Pp3c17_8870V3.1">
    <property type="protein sequence ID" value="Pp3c17_8870V3.1"/>
    <property type="gene ID" value="Pp3c17_8870"/>
</dbReference>
<evidence type="ECO:0000313" key="2">
    <source>
        <dbReference type="EnsemblPlants" id="Pp3c17_8870V3.1"/>
    </source>
</evidence>
<protein>
    <recommendedName>
        <fullName evidence="4">CCHC-type domain-containing protein</fullName>
    </recommendedName>
</protein>
<reference evidence="1 3" key="1">
    <citation type="journal article" date="2008" name="Science">
        <title>The Physcomitrella genome reveals evolutionary insights into the conquest of land by plants.</title>
        <authorList>
            <person name="Rensing S."/>
            <person name="Lang D."/>
            <person name="Zimmer A."/>
            <person name="Terry A."/>
            <person name="Salamov A."/>
            <person name="Shapiro H."/>
            <person name="Nishiyama T."/>
            <person name="Perroud P.-F."/>
            <person name="Lindquist E."/>
            <person name="Kamisugi Y."/>
            <person name="Tanahashi T."/>
            <person name="Sakakibara K."/>
            <person name="Fujita T."/>
            <person name="Oishi K."/>
            <person name="Shin-I T."/>
            <person name="Kuroki Y."/>
            <person name="Toyoda A."/>
            <person name="Suzuki Y."/>
            <person name="Hashimoto A."/>
            <person name="Yamaguchi K."/>
            <person name="Sugano A."/>
            <person name="Kohara Y."/>
            <person name="Fujiyama A."/>
            <person name="Anterola A."/>
            <person name="Aoki S."/>
            <person name="Ashton N."/>
            <person name="Barbazuk W.B."/>
            <person name="Barker E."/>
            <person name="Bennetzen J."/>
            <person name="Bezanilla M."/>
            <person name="Blankenship R."/>
            <person name="Cho S.H."/>
            <person name="Dutcher S."/>
            <person name="Estelle M."/>
            <person name="Fawcett J.A."/>
            <person name="Gundlach H."/>
            <person name="Hanada K."/>
            <person name="Heyl A."/>
            <person name="Hicks K.A."/>
            <person name="Hugh J."/>
            <person name="Lohr M."/>
            <person name="Mayer K."/>
            <person name="Melkozernov A."/>
            <person name="Murata T."/>
            <person name="Nelson D."/>
            <person name="Pils B."/>
            <person name="Prigge M."/>
            <person name="Reiss B."/>
            <person name="Renner T."/>
            <person name="Rombauts S."/>
            <person name="Rushton P."/>
            <person name="Sanderfoot A."/>
            <person name="Schween G."/>
            <person name="Shiu S.-H."/>
            <person name="Stueber K."/>
            <person name="Theodoulou F.L."/>
            <person name="Tu H."/>
            <person name="Van de Peer Y."/>
            <person name="Verrier P.J."/>
            <person name="Waters E."/>
            <person name="Wood A."/>
            <person name="Yang L."/>
            <person name="Cove D."/>
            <person name="Cuming A."/>
            <person name="Hasebe M."/>
            <person name="Lucas S."/>
            <person name="Mishler D.B."/>
            <person name="Reski R."/>
            <person name="Grigoriev I."/>
            <person name="Quatrano R.S."/>
            <person name="Boore J.L."/>
        </authorList>
    </citation>
    <scope>NUCLEOTIDE SEQUENCE [LARGE SCALE GENOMIC DNA]</scope>
    <source>
        <strain evidence="2 3">cv. Gransden 2004</strain>
    </source>
</reference>
<proteinExistence type="predicted"/>
<keyword evidence="3" id="KW-1185">Reference proteome</keyword>
<evidence type="ECO:0008006" key="4">
    <source>
        <dbReference type="Google" id="ProtNLM"/>
    </source>
</evidence>
<gene>
    <name evidence="1" type="ORF">PHYPA_021827</name>
</gene>
<accession>A0A2K1J372</accession>
<reference evidence="1 3" key="2">
    <citation type="journal article" date="2018" name="Plant J.">
        <title>The Physcomitrella patens chromosome-scale assembly reveals moss genome structure and evolution.</title>
        <authorList>
            <person name="Lang D."/>
            <person name="Ullrich K.K."/>
            <person name="Murat F."/>
            <person name="Fuchs J."/>
            <person name="Jenkins J."/>
            <person name="Haas F.B."/>
            <person name="Piednoel M."/>
            <person name="Gundlach H."/>
            <person name="Van Bel M."/>
            <person name="Meyberg R."/>
            <person name="Vives C."/>
            <person name="Morata J."/>
            <person name="Symeonidi A."/>
            <person name="Hiss M."/>
            <person name="Muchero W."/>
            <person name="Kamisugi Y."/>
            <person name="Saleh O."/>
            <person name="Blanc G."/>
            <person name="Decker E.L."/>
            <person name="van Gessel N."/>
            <person name="Grimwood J."/>
            <person name="Hayes R.D."/>
            <person name="Graham S.W."/>
            <person name="Gunter L.E."/>
            <person name="McDaniel S.F."/>
            <person name="Hoernstein S.N.W."/>
            <person name="Larsson A."/>
            <person name="Li F.W."/>
            <person name="Perroud P.F."/>
            <person name="Phillips J."/>
            <person name="Ranjan P."/>
            <person name="Rokshar D.S."/>
            <person name="Rothfels C.J."/>
            <person name="Schneider L."/>
            <person name="Shu S."/>
            <person name="Stevenson D.W."/>
            <person name="Thummler F."/>
            <person name="Tillich M."/>
            <person name="Villarreal Aguilar J.C."/>
            <person name="Widiez T."/>
            <person name="Wong G.K."/>
            <person name="Wymore A."/>
            <person name="Zhang Y."/>
            <person name="Zimmer A.D."/>
            <person name="Quatrano R.S."/>
            <person name="Mayer K.F.X."/>
            <person name="Goodstein D."/>
            <person name="Casacuberta J.M."/>
            <person name="Vandepoele K."/>
            <person name="Reski R."/>
            <person name="Cuming A.C."/>
            <person name="Tuskan G.A."/>
            <person name="Maumus F."/>
            <person name="Salse J."/>
            <person name="Schmutz J."/>
            <person name="Rensing S.A."/>
        </authorList>
    </citation>
    <scope>NUCLEOTIDE SEQUENCE [LARGE SCALE GENOMIC DNA]</scope>
    <source>
        <strain evidence="2 3">cv. Gransden 2004</strain>
    </source>
</reference>
<evidence type="ECO:0000313" key="3">
    <source>
        <dbReference type="Proteomes" id="UP000006727"/>
    </source>
</evidence>
<dbReference type="Proteomes" id="UP000006727">
    <property type="component" value="Chromosome 17"/>
</dbReference>
<dbReference type="AlphaFoldDB" id="A0A2K1J372"/>
<dbReference type="SUPFAM" id="SSF57756">
    <property type="entry name" value="Retrovirus zinc finger-like domains"/>
    <property type="match status" value="1"/>
</dbReference>
<dbReference type="GO" id="GO:0003676">
    <property type="term" value="F:nucleic acid binding"/>
    <property type="evidence" value="ECO:0007669"/>
    <property type="project" value="InterPro"/>
</dbReference>
<dbReference type="InParanoid" id="A0A2K1J372"/>
<dbReference type="InterPro" id="IPR036875">
    <property type="entry name" value="Znf_CCHC_sf"/>
</dbReference>
<sequence>MHQLNSPTQERTRIAESGDIEMIGAASTSATNLVPSPIVQYPVTTREPRIALQEKFDGTRSKFQGFINQDDAALISQFLYGLQYEVKKLMLNLPDPQTLSQAIDFVVKCDNRLFECRSENHSREPQRYYSIATSTSLPNVHSEVDDMQIDAVRFKSLTEQEKIRRRQEGLCLYCGEPKHTAQHCPKKRRNYKMRASKENLLRTRRSAVKMSFMSSWTIQDGNCVSEYDSPRLDRECDSKIQSHALRHDGYNAEVGEVKLEHKMRQLQESELKSPSKILPPRSLMRPKGPAYVRLCPFSPSTKSVKSDWTFLTPVPRSS</sequence>